<dbReference type="GO" id="GO:0014808">
    <property type="term" value="P:release of sequestered calcium ion into cytosol by sarcoplasmic reticulum"/>
    <property type="evidence" value="ECO:0007669"/>
    <property type="project" value="TreeGrafter"/>
</dbReference>
<dbReference type="GO" id="GO:0005790">
    <property type="term" value="C:smooth endoplasmic reticulum"/>
    <property type="evidence" value="ECO:0007669"/>
    <property type="project" value="TreeGrafter"/>
</dbReference>
<accession>A0A0R3VZ66</accession>
<dbReference type="GO" id="GO:0030018">
    <property type="term" value="C:Z disc"/>
    <property type="evidence" value="ECO:0007669"/>
    <property type="project" value="TreeGrafter"/>
</dbReference>
<dbReference type="GO" id="GO:0034704">
    <property type="term" value="C:calcium channel complex"/>
    <property type="evidence" value="ECO:0007669"/>
    <property type="project" value="TreeGrafter"/>
</dbReference>
<evidence type="ECO:0000313" key="1">
    <source>
        <dbReference type="EMBL" id="VDK25949.1"/>
    </source>
</evidence>
<protein>
    <submittedName>
        <fullName evidence="3">NR LBD domain-containing protein</fullName>
    </submittedName>
</protein>
<keyword evidence="2" id="KW-1185">Reference proteome</keyword>
<dbReference type="WBParaSite" id="TASK_0000271001-mRNA-1">
    <property type="protein sequence ID" value="TASK_0000271001-mRNA-1"/>
    <property type="gene ID" value="TASK_0000271001"/>
</dbReference>
<sequence>MILAWTLKAMFEYICETGVGGDLLLGHLQVTCYRIRNALYGSGTTGRKHVNRHQLMEELNRHRPMLSECLAALTTCLPMAFLELELSA</sequence>
<dbReference type="InterPro" id="IPR015925">
    <property type="entry name" value="Ryanodine_IP3_receptor"/>
</dbReference>
<gene>
    <name evidence="1" type="ORF">TASK_LOCUS2711</name>
</gene>
<dbReference type="GO" id="GO:0006941">
    <property type="term" value="P:striated muscle contraction"/>
    <property type="evidence" value="ECO:0007669"/>
    <property type="project" value="TreeGrafter"/>
</dbReference>
<dbReference type="STRING" id="60517.A0A0R3VZ66"/>
<reference evidence="1 2" key="2">
    <citation type="submission" date="2018-11" db="EMBL/GenBank/DDBJ databases">
        <authorList>
            <consortium name="Pathogen Informatics"/>
        </authorList>
    </citation>
    <scope>NUCLEOTIDE SEQUENCE [LARGE SCALE GENOMIC DNA]</scope>
</reference>
<dbReference type="AlphaFoldDB" id="A0A0R3VZ66"/>
<name>A0A0R3VZ66_TAEAS</name>
<dbReference type="GO" id="GO:0042383">
    <property type="term" value="C:sarcolemma"/>
    <property type="evidence" value="ECO:0007669"/>
    <property type="project" value="TreeGrafter"/>
</dbReference>
<dbReference type="GO" id="GO:0033017">
    <property type="term" value="C:sarcoplasmic reticulum membrane"/>
    <property type="evidence" value="ECO:0007669"/>
    <property type="project" value="TreeGrafter"/>
</dbReference>
<reference evidence="3" key="1">
    <citation type="submission" date="2017-02" db="UniProtKB">
        <authorList>
            <consortium name="WormBaseParasite"/>
        </authorList>
    </citation>
    <scope>IDENTIFICATION</scope>
</reference>
<dbReference type="GO" id="GO:0005219">
    <property type="term" value="F:ryanodine-sensitive calcium-release channel activity"/>
    <property type="evidence" value="ECO:0007669"/>
    <property type="project" value="TreeGrafter"/>
</dbReference>
<dbReference type="Proteomes" id="UP000282613">
    <property type="component" value="Unassembled WGS sequence"/>
</dbReference>
<evidence type="ECO:0000313" key="3">
    <source>
        <dbReference type="WBParaSite" id="TASK_0000271001-mRNA-1"/>
    </source>
</evidence>
<proteinExistence type="predicted"/>
<dbReference type="OrthoDB" id="300855at2759"/>
<evidence type="ECO:0000313" key="2">
    <source>
        <dbReference type="Proteomes" id="UP000282613"/>
    </source>
</evidence>
<dbReference type="PANTHER" id="PTHR46399">
    <property type="entry name" value="B30.2/SPRY DOMAIN-CONTAINING PROTEIN"/>
    <property type="match status" value="1"/>
</dbReference>
<organism evidence="3">
    <name type="scientific">Taenia asiatica</name>
    <name type="common">Asian tapeworm</name>
    <dbReference type="NCBI Taxonomy" id="60517"/>
    <lineage>
        <taxon>Eukaryota</taxon>
        <taxon>Metazoa</taxon>
        <taxon>Spiralia</taxon>
        <taxon>Lophotrochozoa</taxon>
        <taxon>Platyhelminthes</taxon>
        <taxon>Cestoda</taxon>
        <taxon>Eucestoda</taxon>
        <taxon>Cyclophyllidea</taxon>
        <taxon>Taeniidae</taxon>
        <taxon>Taenia</taxon>
    </lineage>
</organism>
<dbReference type="EMBL" id="UYRS01002682">
    <property type="protein sequence ID" value="VDK25949.1"/>
    <property type="molecule type" value="Genomic_DNA"/>
</dbReference>
<dbReference type="PANTHER" id="PTHR46399:SF8">
    <property type="entry name" value="B30.2_SPRY DOMAIN-CONTAINING PROTEIN"/>
    <property type="match status" value="1"/>
</dbReference>